<protein>
    <submittedName>
        <fullName evidence="2">Uncharacterized protein</fullName>
    </submittedName>
</protein>
<dbReference type="Proteomes" id="UP000076154">
    <property type="component" value="Unassembled WGS sequence"/>
</dbReference>
<feature type="chain" id="PRO_5016587351" evidence="1">
    <location>
        <begin position="22"/>
        <end position="92"/>
    </location>
</feature>
<name>A0A369JSZ2_HYPMA</name>
<proteinExistence type="predicted"/>
<feature type="signal peptide" evidence="1">
    <location>
        <begin position="1"/>
        <end position="21"/>
    </location>
</feature>
<organism evidence="2 3">
    <name type="scientific">Hypsizygus marmoreus</name>
    <name type="common">White beech mushroom</name>
    <name type="synonym">Agaricus marmoreus</name>
    <dbReference type="NCBI Taxonomy" id="39966"/>
    <lineage>
        <taxon>Eukaryota</taxon>
        <taxon>Fungi</taxon>
        <taxon>Dikarya</taxon>
        <taxon>Basidiomycota</taxon>
        <taxon>Agaricomycotina</taxon>
        <taxon>Agaricomycetes</taxon>
        <taxon>Agaricomycetidae</taxon>
        <taxon>Agaricales</taxon>
        <taxon>Tricholomatineae</taxon>
        <taxon>Lyophyllaceae</taxon>
        <taxon>Hypsizygus</taxon>
    </lineage>
</organism>
<evidence type="ECO:0000313" key="3">
    <source>
        <dbReference type="Proteomes" id="UP000076154"/>
    </source>
</evidence>
<sequence>MLFTKFASSMLGFSFLLCVTATPMPIPPELQPIIAAKNNLAGSQTYSDSGLPFNSSSTTGYSNSAIASRAPSALTYVSLISIAGGAILMSAL</sequence>
<reference evidence="2" key="1">
    <citation type="submission" date="2018-04" db="EMBL/GenBank/DDBJ databases">
        <title>Whole genome sequencing of Hypsizygus marmoreus.</title>
        <authorList>
            <person name="Choi I.-G."/>
            <person name="Min B."/>
            <person name="Kim J.-G."/>
            <person name="Kim S."/>
            <person name="Oh Y.-L."/>
            <person name="Kong W.-S."/>
            <person name="Park H."/>
            <person name="Jeong J."/>
            <person name="Song E.-S."/>
        </authorList>
    </citation>
    <scope>NUCLEOTIDE SEQUENCE [LARGE SCALE GENOMIC DNA]</scope>
    <source>
        <strain evidence="2">51987-8</strain>
    </source>
</reference>
<keyword evidence="1" id="KW-0732">Signal</keyword>
<keyword evidence="3" id="KW-1185">Reference proteome</keyword>
<accession>A0A369JSZ2</accession>
<dbReference type="EMBL" id="LUEZ02000041">
    <property type="protein sequence ID" value="RDB24898.1"/>
    <property type="molecule type" value="Genomic_DNA"/>
</dbReference>
<comment type="caution">
    <text evidence="2">The sequence shown here is derived from an EMBL/GenBank/DDBJ whole genome shotgun (WGS) entry which is preliminary data.</text>
</comment>
<dbReference type="AlphaFoldDB" id="A0A369JSZ2"/>
<dbReference type="InParanoid" id="A0A369JSZ2"/>
<dbReference type="OrthoDB" id="3060579at2759"/>
<gene>
    <name evidence="2" type="ORF">Hypma_007967</name>
</gene>
<evidence type="ECO:0000256" key="1">
    <source>
        <dbReference type="SAM" id="SignalP"/>
    </source>
</evidence>
<evidence type="ECO:0000313" key="2">
    <source>
        <dbReference type="EMBL" id="RDB24898.1"/>
    </source>
</evidence>